<gene>
    <name evidence="2" type="ORF">BS50DRAFT_568147</name>
</gene>
<sequence length="100" mass="10864">MACHAHDACSVGDSGSDPPRRRPLHAFAPHKPLSQRSRGRPDEAFLQLVCERLDFRSILADISFSGFCKCNRSLARPPIAVATIVCSSLHVLYASAGRSC</sequence>
<name>A0A2T2PCU5_CORCC</name>
<evidence type="ECO:0000256" key="1">
    <source>
        <dbReference type="SAM" id="MobiDB-lite"/>
    </source>
</evidence>
<evidence type="ECO:0000313" key="2">
    <source>
        <dbReference type="EMBL" id="PSN75499.1"/>
    </source>
</evidence>
<protein>
    <submittedName>
        <fullName evidence="2">Uncharacterized protein</fullName>
    </submittedName>
</protein>
<feature type="region of interest" description="Disordered" evidence="1">
    <location>
        <begin position="1"/>
        <end position="39"/>
    </location>
</feature>
<dbReference type="Proteomes" id="UP000240883">
    <property type="component" value="Unassembled WGS sequence"/>
</dbReference>
<organism evidence="2 3">
    <name type="scientific">Corynespora cassiicola Philippines</name>
    <dbReference type="NCBI Taxonomy" id="1448308"/>
    <lineage>
        <taxon>Eukaryota</taxon>
        <taxon>Fungi</taxon>
        <taxon>Dikarya</taxon>
        <taxon>Ascomycota</taxon>
        <taxon>Pezizomycotina</taxon>
        <taxon>Dothideomycetes</taxon>
        <taxon>Pleosporomycetidae</taxon>
        <taxon>Pleosporales</taxon>
        <taxon>Corynesporascaceae</taxon>
        <taxon>Corynespora</taxon>
    </lineage>
</organism>
<accession>A0A2T2PCU5</accession>
<keyword evidence="3" id="KW-1185">Reference proteome</keyword>
<dbReference type="AlphaFoldDB" id="A0A2T2PCU5"/>
<evidence type="ECO:0000313" key="3">
    <source>
        <dbReference type="Proteomes" id="UP000240883"/>
    </source>
</evidence>
<proteinExistence type="predicted"/>
<dbReference type="EMBL" id="KZ678128">
    <property type="protein sequence ID" value="PSN75499.1"/>
    <property type="molecule type" value="Genomic_DNA"/>
</dbReference>
<reference evidence="2 3" key="1">
    <citation type="journal article" date="2018" name="Front. Microbiol.">
        <title>Genome-Wide Analysis of Corynespora cassiicola Leaf Fall Disease Putative Effectors.</title>
        <authorList>
            <person name="Lopez D."/>
            <person name="Ribeiro S."/>
            <person name="Label P."/>
            <person name="Fumanal B."/>
            <person name="Venisse J.S."/>
            <person name="Kohler A."/>
            <person name="de Oliveira R.R."/>
            <person name="Labutti K."/>
            <person name="Lipzen A."/>
            <person name="Lail K."/>
            <person name="Bauer D."/>
            <person name="Ohm R.A."/>
            <person name="Barry K.W."/>
            <person name="Spatafora J."/>
            <person name="Grigoriev I.V."/>
            <person name="Martin F.M."/>
            <person name="Pujade-Renaud V."/>
        </authorList>
    </citation>
    <scope>NUCLEOTIDE SEQUENCE [LARGE SCALE GENOMIC DNA]</scope>
    <source>
        <strain evidence="2 3">Philippines</strain>
    </source>
</reference>